<dbReference type="PANTHER" id="PTHR23305">
    <property type="entry name" value="OBG GTPASE FAMILY"/>
    <property type="match status" value="1"/>
</dbReference>
<dbReference type="InterPro" id="IPR004396">
    <property type="entry name" value="ATPase_YchF/OLA1"/>
</dbReference>
<accession>C0QKF7</accession>
<dbReference type="KEGG" id="dat:HRM2_09150"/>
<feature type="domain" description="YchF C-terminal" evidence="4">
    <location>
        <begin position="272"/>
        <end position="354"/>
    </location>
</feature>
<reference evidence="5 6" key="1">
    <citation type="journal article" date="2009" name="Environ. Microbiol.">
        <title>Genome sequence of Desulfobacterium autotrophicum HRM2, a marine sulfate reducer oxidizing organic carbon completely to carbon dioxide.</title>
        <authorList>
            <person name="Strittmatter A.W."/>
            <person name="Liesegang H."/>
            <person name="Rabus R."/>
            <person name="Decker I."/>
            <person name="Amann J."/>
            <person name="Andres S."/>
            <person name="Henne A."/>
            <person name="Fricke W.F."/>
            <person name="Martinez-Arias R."/>
            <person name="Bartels D."/>
            <person name="Goesmann A."/>
            <person name="Krause L."/>
            <person name="Puehler A."/>
            <person name="Klenk H.P."/>
            <person name="Richter M."/>
            <person name="Schuler M."/>
            <person name="Gloeckner F.O."/>
            <person name="Meyerdierks A."/>
            <person name="Gottschalk G."/>
            <person name="Amann R."/>
        </authorList>
    </citation>
    <scope>NUCLEOTIDE SEQUENCE [LARGE SCALE GENOMIC DNA]</scope>
    <source>
        <strain evidence="6">ATCC 43914 / DSM 3382 / HRM2</strain>
    </source>
</reference>
<dbReference type="OrthoDB" id="9810373at2"/>
<proteinExistence type="predicted"/>
<dbReference type="GO" id="GO:0005524">
    <property type="term" value="F:ATP binding"/>
    <property type="evidence" value="ECO:0007669"/>
    <property type="project" value="UniProtKB-KW"/>
</dbReference>
<dbReference type="Proteomes" id="UP000000442">
    <property type="component" value="Chromosome"/>
</dbReference>
<dbReference type="eggNOG" id="COG0012">
    <property type="taxonomic scope" value="Bacteria"/>
</dbReference>
<dbReference type="InterPro" id="IPR012675">
    <property type="entry name" value="Beta-grasp_dom_sf"/>
</dbReference>
<dbReference type="Gene3D" id="1.10.150.300">
    <property type="entry name" value="TGS-like domain"/>
    <property type="match status" value="1"/>
</dbReference>
<dbReference type="Gene3D" id="3.40.50.300">
    <property type="entry name" value="P-loop containing nucleotide triphosphate hydrolases"/>
    <property type="match status" value="1"/>
</dbReference>
<dbReference type="GO" id="GO:0005737">
    <property type="term" value="C:cytoplasm"/>
    <property type="evidence" value="ECO:0007669"/>
    <property type="project" value="TreeGrafter"/>
</dbReference>
<dbReference type="SUPFAM" id="SSF81271">
    <property type="entry name" value="TGS-like"/>
    <property type="match status" value="1"/>
</dbReference>
<dbReference type="HOGENOM" id="CLU_018395_0_1_7"/>
<keyword evidence="1" id="KW-0479">Metal-binding</keyword>
<keyword evidence="6" id="KW-1185">Reference proteome</keyword>
<protein>
    <submittedName>
        <fullName evidence="5">EngD</fullName>
    </submittedName>
</protein>
<dbReference type="FunFam" id="1.10.150.300:FF:000001">
    <property type="entry name" value="Ribosome-binding ATPase YchF"/>
    <property type="match status" value="1"/>
</dbReference>
<dbReference type="GO" id="GO:0016887">
    <property type="term" value="F:ATP hydrolysis activity"/>
    <property type="evidence" value="ECO:0007669"/>
    <property type="project" value="InterPro"/>
</dbReference>
<keyword evidence="3" id="KW-0067">ATP-binding</keyword>
<evidence type="ECO:0000256" key="3">
    <source>
        <dbReference type="ARBA" id="ARBA00022840"/>
    </source>
</evidence>
<dbReference type="STRING" id="177437.HRM2_09150"/>
<keyword evidence="2" id="KW-0547">Nucleotide-binding</keyword>
<dbReference type="FunFam" id="3.10.20.30:FF:000001">
    <property type="entry name" value="Ribosome-binding ATPase YchF"/>
    <property type="match status" value="1"/>
</dbReference>
<evidence type="ECO:0000256" key="2">
    <source>
        <dbReference type="ARBA" id="ARBA00022741"/>
    </source>
</evidence>
<dbReference type="CDD" id="cd04867">
    <property type="entry name" value="TGS_YchF_OLA1"/>
    <property type="match status" value="1"/>
</dbReference>
<dbReference type="Gene3D" id="3.10.20.30">
    <property type="match status" value="1"/>
</dbReference>
<dbReference type="InterPro" id="IPR012676">
    <property type="entry name" value="TGS-like"/>
</dbReference>
<dbReference type="Pfam" id="PF06071">
    <property type="entry name" value="YchF-GTPase_C"/>
    <property type="match status" value="1"/>
</dbReference>
<dbReference type="PIRSF" id="PIRSF006641">
    <property type="entry name" value="CHP00092"/>
    <property type="match status" value="1"/>
</dbReference>
<dbReference type="NCBIfam" id="TIGR00092">
    <property type="entry name" value="redox-regulated ATPase YchF"/>
    <property type="match status" value="1"/>
</dbReference>
<dbReference type="SUPFAM" id="SSF52540">
    <property type="entry name" value="P-loop containing nucleoside triphosphate hydrolases"/>
    <property type="match status" value="1"/>
</dbReference>
<dbReference type="InterPro" id="IPR023192">
    <property type="entry name" value="TGS-like_dom_sf"/>
</dbReference>
<evidence type="ECO:0000313" key="5">
    <source>
        <dbReference type="EMBL" id="ACN14028.1"/>
    </source>
</evidence>
<dbReference type="InterPro" id="IPR013029">
    <property type="entry name" value="YchF_C"/>
</dbReference>
<dbReference type="GO" id="GO:0046872">
    <property type="term" value="F:metal ion binding"/>
    <property type="evidence" value="ECO:0007669"/>
    <property type="project" value="UniProtKB-KW"/>
</dbReference>
<evidence type="ECO:0000259" key="4">
    <source>
        <dbReference type="Pfam" id="PF06071"/>
    </source>
</evidence>
<organism evidence="5 6">
    <name type="scientific">Desulforapulum autotrophicum (strain ATCC 43914 / DSM 3382 / VKM B-1955 / HRM2)</name>
    <name type="common">Desulfobacterium autotrophicum</name>
    <dbReference type="NCBI Taxonomy" id="177437"/>
    <lineage>
        <taxon>Bacteria</taxon>
        <taxon>Pseudomonadati</taxon>
        <taxon>Thermodesulfobacteriota</taxon>
        <taxon>Desulfobacteria</taxon>
        <taxon>Desulfobacterales</taxon>
        <taxon>Desulfobacteraceae</taxon>
        <taxon>Desulforapulum</taxon>
    </lineage>
</organism>
<gene>
    <name evidence="5" type="primary">engD</name>
    <name evidence="5" type="ordered locus">HRM2_09150</name>
</gene>
<name>C0QKF7_DESAH</name>
<evidence type="ECO:0000313" key="6">
    <source>
        <dbReference type="Proteomes" id="UP000000442"/>
    </source>
</evidence>
<dbReference type="RefSeq" id="WP_012663268.1">
    <property type="nucleotide sequence ID" value="NC_012108.1"/>
</dbReference>
<sequence length="356" mass="40057">MKVGVIGLPQTGKKTLFQILTGSEVKERSGTPKAVPGTAEILDRRFDRLVSMYQPKKEARARVDLVLLPKIEKETIARGDLFRDIVDMDAICHVVRAFEDEAVYHAEGSVDPLRDAEIVNQELLLHDQIFVEKRIARIREMIKKIKDEDQVKELALMERMLAHLEEEKPLRLMEISSDDEVLIRSYPFITRKQMILAINVGEDDLGDDTILDRFNTLCTSQSMEAMVVSAKVESEIALLDSEEERAAFLEDLGIGEAALGVLTRLCLKALGLISFFTVGQDEVRQWLVRKGAAAPRAAGVIHSDLERGFIRAEVLKYDDLMELGSEDAVKKAGKFYVQGKDYPVVDGDILNIRFKV</sequence>
<evidence type="ECO:0000256" key="1">
    <source>
        <dbReference type="ARBA" id="ARBA00022723"/>
    </source>
</evidence>
<dbReference type="AlphaFoldDB" id="C0QKF7"/>
<dbReference type="InterPro" id="IPR027417">
    <property type="entry name" value="P-loop_NTPase"/>
</dbReference>
<dbReference type="GO" id="GO:0005525">
    <property type="term" value="F:GTP binding"/>
    <property type="evidence" value="ECO:0007669"/>
    <property type="project" value="InterPro"/>
</dbReference>
<dbReference type="PANTHER" id="PTHR23305:SF18">
    <property type="entry name" value="OBG-TYPE G DOMAIN-CONTAINING PROTEIN"/>
    <property type="match status" value="1"/>
</dbReference>
<dbReference type="EMBL" id="CP001087">
    <property type="protein sequence ID" value="ACN14028.1"/>
    <property type="molecule type" value="Genomic_DNA"/>
</dbReference>